<sequence>MSDVTNLLIAFSLSEDEEKIQQQLRQHVYNNITQFDAVSADSPTLPKGWYAGSKYLEAQLLIGAYNHLNLDELFVFMKNMTWECPEDVQLIVKEQWDSKFRLIDLFPEA</sequence>
<comment type="caution">
    <text evidence="1">The sequence shown here is derived from an EMBL/GenBank/DDBJ whole genome shotgun (WGS) entry which is preliminary data.</text>
</comment>
<dbReference type="RefSeq" id="WP_208173434.1">
    <property type="nucleotide sequence ID" value="NZ_JAGETZ010000001.1"/>
</dbReference>
<dbReference type="EMBL" id="JAGETZ010000001">
    <property type="protein sequence ID" value="MBO2007909.1"/>
    <property type="molecule type" value="Genomic_DNA"/>
</dbReference>
<protein>
    <submittedName>
        <fullName evidence="1">Uncharacterized protein</fullName>
    </submittedName>
</protein>
<keyword evidence="2" id="KW-1185">Reference proteome</keyword>
<evidence type="ECO:0000313" key="2">
    <source>
        <dbReference type="Proteomes" id="UP000664369"/>
    </source>
</evidence>
<accession>A0ABS3Q9I3</accession>
<reference evidence="1 2" key="1">
    <citation type="submission" date="2021-03" db="EMBL/GenBank/DDBJ databases">
        <authorList>
            <person name="Kim M.K."/>
        </authorList>
    </citation>
    <scope>NUCLEOTIDE SEQUENCE [LARGE SCALE GENOMIC DNA]</scope>
    <source>
        <strain evidence="1 2">BT442</strain>
    </source>
</reference>
<name>A0ABS3Q9I3_9BACT</name>
<organism evidence="1 2">
    <name type="scientific">Hymenobacter negativus</name>
    <dbReference type="NCBI Taxonomy" id="2795026"/>
    <lineage>
        <taxon>Bacteria</taxon>
        <taxon>Pseudomonadati</taxon>
        <taxon>Bacteroidota</taxon>
        <taxon>Cytophagia</taxon>
        <taxon>Cytophagales</taxon>
        <taxon>Hymenobacteraceae</taxon>
        <taxon>Hymenobacter</taxon>
    </lineage>
</organism>
<proteinExistence type="predicted"/>
<evidence type="ECO:0000313" key="1">
    <source>
        <dbReference type="EMBL" id="MBO2007909.1"/>
    </source>
</evidence>
<dbReference type="Proteomes" id="UP000664369">
    <property type="component" value="Unassembled WGS sequence"/>
</dbReference>
<gene>
    <name evidence="1" type="ORF">J4E00_02535</name>
</gene>